<comment type="caution">
    <text evidence="1">The sequence shown here is derived from an EMBL/GenBank/DDBJ whole genome shotgun (WGS) entry which is preliminary data.</text>
</comment>
<evidence type="ECO:0000313" key="2">
    <source>
        <dbReference type="Proteomes" id="UP001589733"/>
    </source>
</evidence>
<keyword evidence="2" id="KW-1185">Reference proteome</keyword>
<gene>
    <name evidence="1" type="ORF">ACFFLM_00765</name>
</gene>
<accession>A0ABV6ASQ0</accession>
<dbReference type="Proteomes" id="UP001589733">
    <property type="component" value="Unassembled WGS sequence"/>
</dbReference>
<organism evidence="1 2">
    <name type="scientific">Deinococcus oregonensis</name>
    <dbReference type="NCBI Taxonomy" id="1805970"/>
    <lineage>
        <taxon>Bacteria</taxon>
        <taxon>Thermotogati</taxon>
        <taxon>Deinococcota</taxon>
        <taxon>Deinococci</taxon>
        <taxon>Deinococcales</taxon>
        <taxon>Deinococcaceae</taxon>
        <taxon>Deinococcus</taxon>
    </lineage>
</organism>
<protein>
    <submittedName>
        <fullName evidence="1">Uncharacterized protein</fullName>
    </submittedName>
</protein>
<name>A0ABV6ASQ0_9DEIO</name>
<reference evidence="1 2" key="1">
    <citation type="submission" date="2024-09" db="EMBL/GenBank/DDBJ databases">
        <authorList>
            <person name="Sun Q."/>
            <person name="Mori K."/>
        </authorList>
    </citation>
    <scope>NUCLEOTIDE SEQUENCE [LARGE SCALE GENOMIC DNA]</scope>
    <source>
        <strain evidence="1 2">JCM 13503</strain>
    </source>
</reference>
<dbReference type="EMBL" id="JBHLYR010000006">
    <property type="protein sequence ID" value="MFB9990519.1"/>
    <property type="molecule type" value="Genomic_DNA"/>
</dbReference>
<dbReference type="RefSeq" id="WP_380004518.1">
    <property type="nucleotide sequence ID" value="NZ_JBHLYR010000006.1"/>
</dbReference>
<proteinExistence type="predicted"/>
<evidence type="ECO:0000313" key="1">
    <source>
        <dbReference type="EMBL" id="MFB9990519.1"/>
    </source>
</evidence>
<sequence length="42" mass="4410">MSAIHSWAATVPSQARSFSSVICTHALAGQVLPLLDWDAPSS</sequence>